<dbReference type="Proteomes" id="UP001480595">
    <property type="component" value="Unassembled WGS sequence"/>
</dbReference>
<name>A0ABR1WSM3_9PEZI</name>
<evidence type="ECO:0000313" key="2">
    <source>
        <dbReference type="EMBL" id="KAK8086150.1"/>
    </source>
</evidence>
<comment type="caution">
    <text evidence="2">The sequence shown here is derived from an EMBL/GenBank/DDBJ whole genome shotgun (WGS) entry which is preliminary data.</text>
</comment>
<proteinExistence type="predicted"/>
<dbReference type="RefSeq" id="XP_066720674.1">
    <property type="nucleotide sequence ID" value="XM_066852533.1"/>
</dbReference>
<dbReference type="EMBL" id="JAQQWL010000002">
    <property type="protein sequence ID" value="KAK8086150.1"/>
    <property type="molecule type" value="Genomic_DNA"/>
</dbReference>
<reference evidence="2 3" key="1">
    <citation type="submission" date="2023-01" db="EMBL/GenBank/DDBJ databases">
        <title>Analysis of 21 Apiospora genomes using comparative genomics revels a genus with tremendous synthesis potential of carbohydrate active enzymes and secondary metabolites.</title>
        <authorList>
            <person name="Sorensen T."/>
        </authorList>
    </citation>
    <scope>NUCLEOTIDE SEQUENCE [LARGE SCALE GENOMIC DNA]</scope>
    <source>
        <strain evidence="2 3">CBS 135458</strain>
    </source>
</reference>
<evidence type="ECO:0000256" key="1">
    <source>
        <dbReference type="SAM" id="MobiDB-lite"/>
    </source>
</evidence>
<dbReference type="GeneID" id="92085596"/>
<organism evidence="2 3">
    <name type="scientific">Apiospora phragmitis</name>
    <dbReference type="NCBI Taxonomy" id="2905665"/>
    <lineage>
        <taxon>Eukaryota</taxon>
        <taxon>Fungi</taxon>
        <taxon>Dikarya</taxon>
        <taxon>Ascomycota</taxon>
        <taxon>Pezizomycotina</taxon>
        <taxon>Sordariomycetes</taxon>
        <taxon>Xylariomycetidae</taxon>
        <taxon>Amphisphaeriales</taxon>
        <taxon>Apiosporaceae</taxon>
        <taxon>Apiospora</taxon>
    </lineage>
</organism>
<feature type="compositionally biased region" description="Basic residues" evidence="1">
    <location>
        <begin position="36"/>
        <end position="53"/>
    </location>
</feature>
<accession>A0ABR1WSM3</accession>
<evidence type="ECO:0000313" key="3">
    <source>
        <dbReference type="Proteomes" id="UP001480595"/>
    </source>
</evidence>
<feature type="compositionally biased region" description="Polar residues" evidence="1">
    <location>
        <begin position="67"/>
        <end position="76"/>
    </location>
</feature>
<keyword evidence="3" id="KW-1185">Reference proteome</keyword>
<feature type="region of interest" description="Disordered" evidence="1">
    <location>
        <begin position="35"/>
        <end position="88"/>
    </location>
</feature>
<sequence length="150" mass="16376">MNQIALVLCAARLPKVPIFNQRHEAVLEFVMEARSTRHQTSSHRSQRPSKKQVRGPDDSAVAHLRRSSASTSNVQHPSRLPPSSEAPSVIRVAGEIPLKHGPAGARVTWRTPMFAAGFGSYKDSSQVPCEVGMLLRQDGTPTPVLSMFPT</sequence>
<gene>
    <name evidence="2" type="ORF">PG994_001124</name>
</gene>
<protein>
    <submittedName>
        <fullName evidence="2">Uncharacterized protein</fullName>
    </submittedName>
</protein>